<dbReference type="AlphaFoldDB" id="A0A0M0HZ43"/>
<evidence type="ECO:0000256" key="3">
    <source>
        <dbReference type="ARBA" id="ARBA00023163"/>
    </source>
</evidence>
<keyword evidence="6" id="KW-1185">Reference proteome</keyword>
<dbReference type="InterPro" id="IPR002818">
    <property type="entry name" value="DJ-1/PfpI"/>
</dbReference>
<name>A0A0M0HZ43_9VIBR</name>
<dbReference type="PATRIC" id="fig|171383.3.peg.2497"/>
<keyword evidence="3" id="KW-0804">Transcription</keyword>
<dbReference type="Proteomes" id="UP000037530">
    <property type="component" value="Unassembled WGS sequence"/>
</dbReference>
<sequence length="327" mass="36878">MTKLKIGLVLYPSFSPFHVSVPYMIFGSILPEESLFELFLIAPDSSAINAERSMFVQPDGGLELLATMDVVIVPGWHKLDEKPSAQVLYSLREAYNRGAYLVGLCYGTYALAYAGILDGKKACTHWLAEQDFKTRFPQIQLDTNALYSEDQRLITSAGTGASLDCCLYIVRKFFGVKIANKFARLMVVPPHREGGQAQFIEHPIARSTSEAQINTLIDFLRENIAKPHSIDELATVVGMSRRTFTRRFQKATGMTVVEWLVNERLQRSRELLELTALSIEQIAERVGFQTATSFRLHFKQKHAVSPTAWRRTFGANTLIEMPFPLNH</sequence>
<feature type="domain" description="HTH araC/xylS-type" evidence="4">
    <location>
        <begin position="214"/>
        <end position="312"/>
    </location>
</feature>
<reference evidence="6" key="1">
    <citation type="submission" date="2015-08" db="EMBL/GenBank/DDBJ databases">
        <title>Vibrio galatheae sp. nov., a novel member of the Vibrionaceae family isolated from the Solomon Islands.</title>
        <authorList>
            <person name="Giubergia S."/>
            <person name="Machado H."/>
            <person name="Mateiu R.V."/>
            <person name="Gram L."/>
        </authorList>
    </citation>
    <scope>NUCLEOTIDE SEQUENCE [LARGE SCALE GENOMIC DNA]</scope>
    <source>
        <strain evidence="6">DSM 19134</strain>
    </source>
</reference>
<evidence type="ECO:0000256" key="2">
    <source>
        <dbReference type="ARBA" id="ARBA00023125"/>
    </source>
</evidence>
<dbReference type="Gene3D" id="3.40.50.880">
    <property type="match status" value="1"/>
</dbReference>
<dbReference type="GO" id="GO:0043565">
    <property type="term" value="F:sequence-specific DNA binding"/>
    <property type="evidence" value="ECO:0007669"/>
    <property type="project" value="InterPro"/>
</dbReference>
<dbReference type="OrthoDB" id="9803764at2"/>
<evidence type="ECO:0000313" key="6">
    <source>
        <dbReference type="Proteomes" id="UP000037530"/>
    </source>
</evidence>
<dbReference type="SUPFAM" id="SSF46689">
    <property type="entry name" value="Homeodomain-like"/>
    <property type="match status" value="2"/>
</dbReference>
<accession>A0A0M0HZ43</accession>
<dbReference type="InterPro" id="IPR009057">
    <property type="entry name" value="Homeodomain-like_sf"/>
</dbReference>
<dbReference type="GO" id="GO:0003700">
    <property type="term" value="F:DNA-binding transcription factor activity"/>
    <property type="evidence" value="ECO:0007669"/>
    <property type="project" value="InterPro"/>
</dbReference>
<dbReference type="InterPro" id="IPR052158">
    <property type="entry name" value="INH-QAR"/>
</dbReference>
<dbReference type="InterPro" id="IPR029062">
    <property type="entry name" value="Class_I_gatase-like"/>
</dbReference>
<dbReference type="InterPro" id="IPR018062">
    <property type="entry name" value="HTH_AraC-typ_CS"/>
</dbReference>
<dbReference type="PANTHER" id="PTHR43130">
    <property type="entry name" value="ARAC-FAMILY TRANSCRIPTIONAL REGULATOR"/>
    <property type="match status" value="1"/>
</dbReference>
<proteinExistence type="predicted"/>
<dbReference type="Gene3D" id="1.10.10.60">
    <property type="entry name" value="Homeodomain-like"/>
    <property type="match status" value="2"/>
</dbReference>
<comment type="caution">
    <text evidence="5">The sequence shown here is derived from an EMBL/GenBank/DDBJ whole genome shotgun (WGS) entry which is preliminary data.</text>
</comment>
<dbReference type="SMART" id="SM00342">
    <property type="entry name" value="HTH_ARAC"/>
    <property type="match status" value="1"/>
</dbReference>
<organism evidence="5 6">
    <name type="scientific">Vibrio hepatarius</name>
    <dbReference type="NCBI Taxonomy" id="171383"/>
    <lineage>
        <taxon>Bacteria</taxon>
        <taxon>Pseudomonadati</taxon>
        <taxon>Pseudomonadota</taxon>
        <taxon>Gammaproteobacteria</taxon>
        <taxon>Vibrionales</taxon>
        <taxon>Vibrionaceae</taxon>
        <taxon>Vibrio</taxon>
        <taxon>Vibrio oreintalis group</taxon>
    </lineage>
</organism>
<evidence type="ECO:0000313" key="5">
    <source>
        <dbReference type="EMBL" id="KOO07361.1"/>
    </source>
</evidence>
<dbReference type="RefSeq" id="WP_053409386.1">
    <property type="nucleotide sequence ID" value="NZ_LHPI01000010.1"/>
</dbReference>
<dbReference type="PROSITE" id="PS00041">
    <property type="entry name" value="HTH_ARAC_FAMILY_1"/>
    <property type="match status" value="1"/>
</dbReference>
<gene>
    <name evidence="5" type="ORF">AKJ31_12210</name>
</gene>
<protein>
    <submittedName>
        <fullName evidence="5">AraC family transcriptional regulator</fullName>
    </submittedName>
</protein>
<dbReference type="SUPFAM" id="SSF52317">
    <property type="entry name" value="Class I glutamine amidotransferase-like"/>
    <property type="match status" value="1"/>
</dbReference>
<dbReference type="PROSITE" id="PS01124">
    <property type="entry name" value="HTH_ARAC_FAMILY_2"/>
    <property type="match status" value="1"/>
</dbReference>
<dbReference type="InterPro" id="IPR018060">
    <property type="entry name" value="HTH_AraC"/>
</dbReference>
<evidence type="ECO:0000259" key="4">
    <source>
        <dbReference type="PROSITE" id="PS01124"/>
    </source>
</evidence>
<dbReference type="CDD" id="cd03137">
    <property type="entry name" value="GATase1_AraC_1"/>
    <property type="match status" value="1"/>
</dbReference>
<dbReference type="EMBL" id="LHPI01000010">
    <property type="protein sequence ID" value="KOO07361.1"/>
    <property type="molecule type" value="Genomic_DNA"/>
</dbReference>
<keyword evidence="2" id="KW-0238">DNA-binding</keyword>
<dbReference type="Pfam" id="PF12833">
    <property type="entry name" value="HTH_18"/>
    <property type="match status" value="1"/>
</dbReference>
<dbReference type="STRING" id="171383.AKJ31_12210"/>
<evidence type="ECO:0000256" key="1">
    <source>
        <dbReference type="ARBA" id="ARBA00023015"/>
    </source>
</evidence>
<keyword evidence="1" id="KW-0805">Transcription regulation</keyword>
<dbReference type="PANTHER" id="PTHR43130:SF3">
    <property type="entry name" value="HTH-TYPE TRANSCRIPTIONAL REGULATOR RV1931C"/>
    <property type="match status" value="1"/>
</dbReference>
<dbReference type="Pfam" id="PF01965">
    <property type="entry name" value="DJ-1_PfpI"/>
    <property type="match status" value="1"/>
</dbReference>